<feature type="region of interest" description="Disordered" evidence="1">
    <location>
        <begin position="40"/>
        <end position="136"/>
    </location>
</feature>
<dbReference type="EMBL" id="CABMJJ010000009">
    <property type="protein sequence ID" value="VVC04127.1"/>
    <property type="molecule type" value="Genomic_DNA"/>
</dbReference>
<name>A0A5E4LTB0_9ARCH</name>
<feature type="compositionally biased region" description="Basic and acidic residues" evidence="1">
    <location>
        <begin position="65"/>
        <end position="104"/>
    </location>
</feature>
<sequence>MAPPRGRGGGSSLRDEVNAGLDAANRAVNPGAPLAARVAEKGLTDGLPGGPVPKPEAAPKVVAPVREEPHDRTDVLARGFGPDRDKPIDLGDLPRDPPFVREAPKPSGSAADAPAPIPFHVDEPPKIAPTPAPKPVVVKPVKAPKVPKGPTEKDARKAVDKASAKIDAAAKLGKDLSDAAAKKGEANTAIAEKRYVDAIRLAGEVEGILQKAADIPHSKTLKTTLGLPGTQRRLFTGCYLEYTKSTSGQYDLVLHTPKGRENISLHAGEAVTREILTTYGKITLTARLHDGKQVEYLIKGPKPVVEKLAKTQGGVAETLTNLRIKPYVPEIVTTAICLAIDAALLFTPITAEASQLLGAAFNPIIMGLGAAQAAMVTWSQRTRNGNLDREAATLEVK</sequence>
<reference evidence="2 3" key="1">
    <citation type="submission" date="2019-08" db="EMBL/GenBank/DDBJ databases">
        <authorList>
            <person name="Vazquez-Campos X."/>
        </authorList>
    </citation>
    <scope>NUCLEOTIDE SEQUENCE [LARGE SCALE GENOMIC DNA]</scope>
    <source>
        <strain evidence="2">LFW-283_2</strain>
    </source>
</reference>
<organism evidence="2 3">
    <name type="scientific">Candidatus Bilamarchaeum dharawalense</name>
    <dbReference type="NCBI Taxonomy" id="2885759"/>
    <lineage>
        <taxon>Archaea</taxon>
        <taxon>Candidatus Micrarchaeota</taxon>
        <taxon>Candidatus Micrarchaeia</taxon>
        <taxon>Candidatus Anstonellales</taxon>
        <taxon>Candidatus Bilamarchaeaceae</taxon>
        <taxon>Candidatus Bilamarchaeum</taxon>
    </lineage>
</organism>
<evidence type="ECO:0000313" key="2">
    <source>
        <dbReference type="EMBL" id="VVC04127.1"/>
    </source>
</evidence>
<comment type="caution">
    <text evidence="2">The sequence shown here is derived from an EMBL/GenBank/DDBJ whole genome shotgun (WGS) entry which is preliminary data.</text>
</comment>
<dbReference type="Proteomes" id="UP000789941">
    <property type="component" value="Unassembled WGS sequence"/>
</dbReference>
<evidence type="ECO:0000256" key="1">
    <source>
        <dbReference type="SAM" id="MobiDB-lite"/>
    </source>
</evidence>
<evidence type="ECO:0000313" key="3">
    <source>
        <dbReference type="Proteomes" id="UP000789941"/>
    </source>
</evidence>
<protein>
    <submittedName>
        <fullName evidence="2">Uncharacterized protein</fullName>
    </submittedName>
</protein>
<gene>
    <name evidence="2" type="ORF">LFW2832_00756</name>
</gene>
<proteinExistence type="predicted"/>
<dbReference type="AlphaFoldDB" id="A0A5E4LTB0"/>
<accession>A0A5E4LTB0</accession>